<dbReference type="SUPFAM" id="SSF82866">
    <property type="entry name" value="Multidrug efflux transporter AcrB transmembrane domain"/>
    <property type="match status" value="2"/>
</dbReference>
<dbReference type="Gene3D" id="3.30.2090.10">
    <property type="entry name" value="Multidrug efflux transporter AcrB TolC docking domain, DN and DC subdomains"/>
    <property type="match status" value="2"/>
</dbReference>
<keyword evidence="1" id="KW-0472">Membrane</keyword>
<accession>A0A1L9P1Z9</accession>
<dbReference type="Gene3D" id="3.30.70.1320">
    <property type="entry name" value="Multidrug efflux transporter AcrB pore domain like"/>
    <property type="match status" value="1"/>
</dbReference>
<reference evidence="2 3" key="1">
    <citation type="submission" date="2016-10" db="EMBL/GenBank/DDBJ databases">
        <title>Genome sequence of Planktotalea frisia SH6-1.</title>
        <authorList>
            <person name="Poehlein A."/>
            <person name="Bakenhus I."/>
            <person name="Voget S."/>
            <person name="Brinkhoff T."/>
            <person name="Simon M."/>
        </authorList>
    </citation>
    <scope>NUCLEOTIDE SEQUENCE [LARGE SCALE GENOMIC DNA]</scope>
    <source>
        <strain evidence="2 3">SH6-1</strain>
    </source>
</reference>
<dbReference type="Gene3D" id="3.30.70.1430">
    <property type="entry name" value="Multidrug efflux transporter AcrB pore domain"/>
    <property type="match status" value="2"/>
</dbReference>
<feature type="transmembrane region" description="Helical" evidence="1">
    <location>
        <begin position="913"/>
        <end position="935"/>
    </location>
</feature>
<comment type="caution">
    <text evidence="2">The sequence shown here is derived from an EMBL/GenBank/DDBJ whole genome shotgun (WGS) entry which is preliminary data.</text>
</comment>
<keyword evidence="1" id="KW-1133">Transmembrane helix</keyword>
<feature type="transmembrane region" description="Helical" evidence="1">
    <location>
        <begin position="885"/>
        <end position="907"/>
    </location>
</feature>
<dbReference type="SUPFAM" id="SSF82714">
    <property type="entry name" value="Multidrug efflux transporter AcrB TolC docking domain, DN and DC subdomains"/>
    <property type="match status" value="2"/>
</dbReference>
<feature type="transmembrane region" description="Helical" evidence="1">
    <location>
        <begin position="956"/>
        <end position="975"/>
    </location>
</feature>
<evidence type="ECO:0000313" key="2">
    <source>
        <dbReference type="EMBL" id="OJI95528.1"/>
    </source>
</evidence>
<evidence type="ECO:0000256" key="1">
    <source>
        <dbReference type="SAM" id="Phobius"/>
    </source>
</evidence>
<feature type="transmembrane region" description="Helical" evidence="1">
    <location>
        <begin position="332"/>
        <end position="349"/>
    </location>
</feature>
<dbReference type="Proteomes" id="UP000184514">
    <property type="component" value="Unassembled WGS sequence"/>
</dbReference>
<dbReference type="OrthoDB" id="174266at2"/>
<feature type="transmembrane region" description="Helical" evidence="1">
    <location>
        <begin position="361"/>
        <end position="386"/>
    </location>
</feature>
<dbReference type="Pfam" id="PF00873">
    <property type="entry name" value="ACR_tran"/>
    <property type="match status" value="1"/>
</dbReference>
<dbReference type="STRING" id="696762.PFRI_02200"/>
<dbReference type="SUPFAM" id="SSF82693">
    <property type="entry name" value="Multidrug efflux transporter AcrB pore domain, PN1, PN2, PC1 and PC2 subdomains"/>
    <property type="match status" value="2"/>
</dbReference>
<feature type="transmembrane region" description="Helical" evidence="1">
    <location>
        <begin position="6"/>
        <end position="24"/>
    </location>
</feature>
<protein>
    <submittedName>
        <fullName evidence="2">Efflux pump membrane transporter BepE</fullName>
    </submittedName>
</protein>
<name>A0A1L9P1Z9_9RHOB</name>
<gene>
    <name evidence="2" type="primary">bepE</name>
    <name evidence="2" type="ORF">PFRI_02200</name>
</gene>
<evidence type="ECO:0000313" key="3">
    <source>
        <dbReference type="Proteomes" id="UP000184514"/>
    </source>
</evidence>
<feature type="transmembrane region" description="Helical" evidence="1">
    <location>
        <begin position="423"/>
        <end position="444"/>
    </location>
</feature>
<sequence length="1037" mass="109866">MIGFFARHPVAANLFLIAGLFLGLNTIGGMERETFPEFSASRVSVTVAYPGATAQDVDQEICQLLDDGLRAVNGLDDMTCQSVPARASATLTMAEGGDITQFFNDIFSEVAAIQDLPDGAEEPSVSIAGRTEQIALLAVSGLASDEALVRYAGALAADLAALSGVASATVRGVSTLEYRVHLDDVALQRYGLSSKDVADAISKRSTSSPLGTVETELENYSLRIDGTKRSVADLKKLTILEGRAGDTVRLSDVADVTLVLADTALRSEIEGRQAAIITLSKTSNDDAIDAFAAVNAYLADLETQIGGDIELTIINNSTEVISDRISLVLKNALQSLVLVFIIMCLFFSLRDALWISMALPFSFLLGLFIMGALGVTINVISVLALLMSIGIIMDDSIVIAENIDKWRDTLSPKEAAVKGTSEVMVGVVSSFLTTAAVFGPLMFLSGEIGTILKVIPIVLLVTLLASLVEAFLILPNHLSHAAPRTRDTRKRAIPRLLEALCDRGIVPLVTFMTRWRYATLGITIGAFILCIGLMTSGQVRLIGFPQTDADTLEIRIALTPGLQSEQTQGAVAKVLAGVEEMDARHTPGTNGAVPLVERVLVEYGRNSDVSNNGPHTATVTVDVLTSDARNVSSAELLDTVKAAAGPIADLSQINYTTTSVTPGGSDIDISVMSRDIDDLAAASSELLTALAARSDVRSVYSDFTLGQNEVQLTLTAYGSSLGLTTSGLSEQLRTSFTGTITDTFREGQTSFDVVVSQPDVAESLTALRALPITLPSGEQAALSVVADISEASTFSQITRENGLARARIVGEIDRTVQTANGISEIALEQLAPRIAAKYPSVSFTIGGATESQAETQGSIFSALAIGLVAVYLVLAFQFRSYVLPIFIMTSIPFALIGVILGHLAIGIDMSMPSVIGFASLAGIVVNNAILFVAFFEQHALNTDHVTAAVEAMRRRFRPVLLASITTFIGLLPVVFETSPSLVTLVPVVVSVAFGVLASLILVVLVFPAVLAAYFDFANVERWIEGGRATPEKGNFPS</sequence>
<dbReference type="Gene3D" id="3.30.70.1440">
    <property type="entry name" value="Multidrug efflux transporter AcrB pore domain"/>
    <property type="match status" value="1"/>
</dbReference>
<feature type="transmembrane region" description="Helical" evidence="1">
    <location>
        <begin position="987"/>
        <end position="1014"/>
    </location>
</feature>
<feature type="transmembrane region" description="Helical" evidence="1">
    <location>
        <begin position="859"/>
        <end position="878"/>
    </location>
</feature>
<dbReference type="PANTHER" id="PTHR32063">
    <property type="match status" value="1"/>
</dbReference>
<dbReference type="PRINTS" id="PR00702">
    <property type="entry name" value="ACRIFLAVINRP"/>
</dbReference>
<dbReference type="AlphaFoldDB" id="A0A1L9P1Z9"/>
<feature type="transmembrane region" description="Helical" evidence="1">
    <location>
        <begin position="450"/>
        <end position="474"/>
    </location>
</feature>
<proteinExistence type="predicted"/>
<dbReference type="GO" id="GO:0042910">
    <property type="term" value="F:xenobiotic transmembrane transporter activity"/>
    <property type="evidence" value="ECO:0007669"/>
    <property type="project" value="TreeGrafter"/>
</dbReference>
<dbReference type="InterPro" id="IPR027463">
    <property type="entry name" value="AcrB_DN_DC_subdom"/>
</dbReference>
<keyword evidence="1" id="KW-0812">Transmembrane</keyword>
<organism evidence="2 3">
    <name type="scientific">Planktotalea frisia</name>
    <dbReference type="NCBI Taxonomy" id="696762"/>
    <lineage>
        <taxon>Bacteria</taxon>
        <taxon>Pseudomonadati</taxon>
        <taxon>Pseudomonadota</taxon>
        <taxon>Alphaproteobacteria</taxon>
        <taxon>Rhodobacterales</taxon>
        <taxon>Paracoccaceae</taxon>
        <taxon>Planktotalea</taxon>
    </lineage>
</organism>
<dbReference type="PANTHER" id="PTHR32063:SF33">
    <property type="entry name" value="RND SUPERFAMILY EFFLUX PUMP PERMEASE COMPONENT"/>
    <property type="match status" value="1"/>
</dbReference>
<dbReference type="InterPro" id="IPR001036">
    <property type="entry name" value="Acrflvin-R"/>
</dbReference>
<keyword evidence="3" id="KW-1185">Reference proteome</keyword>
<dbReference type="Gene3D" id="1.20.1640.10">
    <property type="entry name" value="Multidrug efflux transporter AcrB transmembrane domain"/>
    <property type="match status" value="2"/>
</dbReference>
<dbReference type="EMBL" id="MLCB01000018">
    <property type="protein sequence ID" value="OJI95528.1"/>
    <property type="molecule type" value="Genomic_DNA"/>
</dbReference>
<dbReference type="GO" id="GO:0005886">
    <property type="term" value="C:plasma membrane"/>
    <property type="evidence" value="ECO:0007669"/>
    <property type="project" value="TreeGrafter"/>
</dbReference>
<dbReference type="RefSeq" id="WP_072628927.1">
    <property type="nucleotide sequence ID" value="NZ_JABBAN010000265.1"/>
</dbReference>
<feature type="transmembrane region" description="Helical" evidence="1">
    <location>
        <begin position="517"/>
        <end position="535"/>
    </location>
</feature>